<feature type="region of interest" description="Disordered" evidence="1">
    <location>
        <begin position="176"/>
        <end position="198"/>
    </location>
</feature>
<dbReference type="EMBL" id="GBRH01193554">
    <property type="protein sequence ID" value="JAE04342.1"/>
    <property type="molecule type" value="Transcribed_RNA"/>
</dbReference>
<reference evidence="2" key="2">
    <citation type="journal article" date="2015" name="Data Brief">
        <title>Shoot transcriptome of the giant reed, Arundo donax.</title>
        <authorList>
            <person name="Barrero R.A."/>
            <person name="Guerrero F.D."/>
            <person name="Moolhuijzen P."/>
            <person name="Goolsby J.A."/>
            <person name="Tidwell J."/>
            <person name="Bellgard S.E."/>
            <person name="Bellgard M.I."/>
        </authorList>
    </citation>
    <scope>NUCLEOTIDE SEQUENCE</scope>
    <source>
        <tissue evidence="2">Shoot tissue taken approximately 20 cm above the soil surface</tissue>
    </source>
</reference>
<evidence type="ECO:0000256" key="1">
    <source>
        <dbReference type="SAM" id="MobiDB-lite"/>
    </source>
</evidence>
<feature type="compositionally biased region" description="Low complexity" evidence="1">
    <location>
        <begin position="34"/>
        <end position="43"/>
    </location>
</feature>
<feature type="region of interest" description="Disordered" evidence="1">
    <location>
        <begin position="1"/>
        <end position="108"/>
    </location>
</feature>
<protein>
    <submittedName>
        <fullName evidence="2">Uncharacterized protein</fullName>
    </submittedName>
</protein>
<evidence type="ECO:0000313" key="2">
    <source>
        <dbReference type="EMBL" id="JAE04342.1"/>
    </source>
</evidence>
<feature type="compositionally biased region" description="Basic residues" evidence="1">
    <location>
        <begin position="87"/>
        <end position="96"/>
    </location>
</feature>
<accession>A0A0A9EW62</accession>
<sequence>MAPLAQPRLAAASQHHHGTAGARPSKTPLTTPPRCRQCTAAQACRRRRTAVPNCTTDSTATNLRLPTAGEDAAPPGRARVAADRRRPAERHRRRRTPTSGCSPAARCLLQTRRPSQSLALQPPSHQARPRQAAATGLSLAVTMSPLRRRMPGAQATVLPPQPPPSQDLDMGTVDLAAAVPDPPPPGRGNSPPTSMPPDRMLLLGHHRLLTAAVHGLHLHSRYGSRPAVSPCAVCSEELPSSPLALSALSKKKTPPSPSSRAAQASDGAALATVRGGGRGEEVVAAVALGAARVTLGRRGGSGEAEA</sequence>
<reference evidence="2" key="1">
    <citation type="submission" date="2014-09" db="EMBL/GenBank/DDBJ databases">
        <authorList>
            <person name="Magalhaes I.L.F."/>
            <person name="Oliveira U."/>
            <person name="Santos F.R."/>
            <person name="Vidigal T.H.D.A."/>
            <person name="Brescovit A.D."/>
            <person name="Santos A.J."/>
        </authorList>
    </citation>
    <scope>NUCLEOTIDE SEQUENCE</scope>
    <source>
        <tissue evidence="2">Shoot tissue taken approximately 20 cm above the soil surface</tissue>
    </source>
</reference>
<proteinExistence type="predicted"/>
<dbReference type="AlphaFoldDB" id="A0A0A9EW62"/>
<name>A0A0A9EW62_ARUDO</name>
<organism evidence="2">
    <name type="scientific">Arundo donax</name>
    <name type="common">Giant reed</name>
    <name type="synonym">Donax arundinaceus</name>
    <dbReference type="NCBI Taxonomy" id="35708"/>
    <lineage>
        <taxon>Eukaryota</taxon>
        <taxon>Viridiplantae</taxon>
        <taxon>Streptophyta</taxon>
        <taxon>Embryophyta</taxon>
        <taxon>Tracheophyta</taxon>
        <taxon>Spermatophyta</taxon>
        <taxon>Magnoliopsida</taxon>
        <taxon>Liliopsida</taxon>
        <taxon>Poales</taxon>
        <taxon>Poaceae</taxon>
        <taxon>PACMAD clade</taxon>
        <taxon>Arundinoideae</taxon>
        <taxon>Arundineae</taxon>
        <taxon>Arundo</taxon>
    </lineage>
</organism>
<feature type="region of interest" description="Disordered" evidence="1">
    <location>
        <begin position="247"/>
        <end position="276"/>
    </location>
</feature>
<feature type="compositionally biased region" description="Polar residues" evidence="1">
    <location>
        <begin position="52"/>
        <end position="64"/>
    </location>
</feature>